<reference evidence="2" key="1">
    <citation type="submission" date="2024-03" db="EMBL/GenBank/DDBJ databases">
        <authorList>
            <consortium name="ELIXIR-Norway"/>
            <consortium name="Elixir Norway"/>
        </authorList>
    </citation>
    <scope>NUCLEOTIDE SEQUENCE</scope>
</reference>
<dbReference type="EMBL" id="OZ023706">
    <property type="protein sequence ID" value="CAK9876196.1"/>
    <property type="molecule type" value="Genomic_DNA"/>
</dbReference>
<organism evidence="2 3">
    <name type="scientific">Sphagnum jensenii</name>
    <dbReference type="NCBI Taxonomy" id="128206"/>
    <lineage>
        <taxon>Eukaryota</taxon>
        <taxon>Viridiplantae</taxon>
        <taxon>Streptophyta</taxon>
        <taxon>Embryophyta</taxon>
        <taxon>Bryophyta</taxon>
        <taxon>Sphagnophytina</taxon>
        <taxon>Sphagnopsida</taxon>
        <taxon>Sphagnales</taxon>
        <taxon>Sphagnaceae</taxon>
        <taxon>Sphagnum</taxon>
    </lineage>
</organism>
<dbReference type="Proteomes" id="UP001497522">
    <property type="component" value="Chromosome 5"/>
</dbReference>
<protein>
    <submittedName>
        <fullName evidence="2">Uncharacterized protein</fullName>
    </submittedName>
</protein>
<keyword evidence="3" id="KW-1185">Reference proteome</keyword>
<evidence type="ECO:0000313" key="3">
    <source>
        <dbReference type="Proteomes" id="UP001497522"/>
    </source>
</evidence>
<evidence type="ECO:0000313" key="2">
    <source>
        <dbReference type="EMBL" id="CAK9876196.1"/>
    </source>
</evidence>
<proteinExistence type="predicted"/>
<sequence length="77" mass="8181">MSGKDHPSSFPPQVHTRSKRELMKGQAAAGEAGPLRQAGSQSGERTQDGGGGGKKSSTRLNWRVLWSAAHGKKKGLR</sequence>
<gene>
    <name evidence="2" type="ORF">CSSPJE1EN2_LOCUS18418</name>
</gene>
<accession>A0ABP1BKP8</accession>
<feature type="region of interest" description="Disordered" evidence="1">
    <location>
        <begin position="1"/>
        <end position="77"/>
    </location>
</feature>
<name>A0ABP1BKP8_9BRYO</name>
<evidence type="ECO:0000256" key="1">
    <source>
        <dbReference type="SAM" id="MobiDB-lite"/>
    </source>
</evidence>